<accession>A0A1J5SR33</accession>
<dbReference type="EMBL" id="MLJW01000021">
    <property type="protein sequence ID" value="OIR10978.1"/>
    <property type="molecule type" value="Genomic_DNA"/>
</dbReference>
<dbReference type="InterPro" id="IPR038512">
    <property type="entry name" value="GpU-like_sf"/>
</dbReference>
<sequence length="141" mass="14838">MSTQRELKIEALMAALTASSVGVPAFRSRVVAFQRGDLPAIVVKPASETVVKAGAGIARRALELDIEIHVRGDVPDQIADPIVAGVHGVVVNTSALGGADGGVVEQETLWEFSEADQAALMVTMKYHLIYLTQSADLTKAA</sequence>
<organism evidence="1">
    <name type="scientific">mine drainage metagenome</name>
    <dbReference type="NCBI Taxonomy" id="410659"/>
    <lineage>
        <taxon>unclassified sequences</taxon>
        <taxon>metagenomes</taxon>
        <taxon>ecological metagenomes</taxon>
    </lineage>
</organism>
<proteinExistence type="predicted"/>
<dbReference type="Gene3D" id="3.30.70.1700">
    <property type="entry name" value="Phage minor tail protein U"/>
    <property type="match status" value="1"/>
</dbReference>
<evidence type="ECO:0000313" key="1">
    <source>
        <dbReference type="EMBL" id="OIR10978.1"/>
    </source>
</evidence>
<reference evidence="1" key="1">
    <citation type="submission" date="2016-10" db="EMBL/GenBank/DDBJ databases">
        <title>Sequence of Gallionella enrichment culture.</title>
        <authorList>
            <person name="Poehlein A."/>
            <person name="Muehling M."/>
            <person name="Daniel R."/>
        </authorList>
    </citation>
    <scope>NUCLEOTIDE SEQUENCE</scope>
</reference>
<name>A0A1J5SR33_9ZZZZ</name>
<dbReference type="AlphaFoldDB" id="A0A1J5SR33"/>
<comment type="caution">
    <text evidence="1">The sequence shown here is derived from an EMBL/GenBank/DDBJ whole genome shotgun (WGS) entry which is preliminary data.</text>
</comment>
<protein>
    <submittedName>
        <fullName evidence="1">Uncharacterized protein</fullName>
    </submittedName>
</protein>
<gene>
    <name evidence="1" type="ORF">GALL_71490</name>
</gene>